<accession>A0A1B8TX60</accession>
<dbReference type="EMBL" id="LSFM01000022">
    <property type="protein sequence ID" value="OBY64172.1"/>
    <property type="molecule type" value="Genomic_DNA"/>
</dbReference>
<comment type="caution">
    <text evidence="2">The sequence shown here is derived from an EMBL/GenBank/DDBJ whole genome shotgun (WGS) entry which is preliminary data.</text>
</comment>
<evidence type="ECO:0000313" key="2">
    <source>
        <dbReference type="EMBL" id="OBY64172.1"/>
    </source>
</evidence>
<dbReference type="PROSITE" id="PS50042">
    <property type="entry name" value="CNMP_BINDING_3"/>
    <property type="match status" value="1"/>
</dbReference>
<dbReference type="RefSeq" id="WP_065318922.1">
    <property type="nucleotide sequence ID" value="NZ_CP017477.1"/>
</dbReference>
<dbReference type="CDD" id="cd00038">
    <property type="entry name" value="CAP_ED"/>
    <property type="match status" value="1"/>
</dbReference>
<dbReference type="Gene3D" id="2.60.120.10">
    <property type="entry name" value="Jelly Rolls"/>
    <property type="match status" value="1"/>
</dbReference>
<dbReference type="InterPro" id="IPR000595">
    <property type="entry name" value="cNMP-bd_dom"/>
</dbReference>
<dbReference type="Pfam" id="PF00027">
    <property type="entry name" value="cNMP_binding"/>
    <property type="match status" value="1"/>
</dbReference>
<dbReference type="InterPro" id="IPR014710">
    <property type="entry name" value="RmlC-like_jellyroll"/>
</dbReference>
<evidence type="ECO:0000313" key="3">
    <source>
        <dbReference type="Proteomes" id="UP000092584"/>
    </source>
</evidence>
<dbReference type="SUPFAM" id="SSF51206">
    <property type="entry name" value="cAMP-binding domain-like"/>
    <property type="match status" value="1"/>
</dbReference>
<organism evidence="2 3">
    <name type="scientific">Polaribacter vadi</name>
    <dbReference type="NCBI Taxonomy" id="1774273"/>
    <lineage>
        <taxon>Bacteria</taxon>
        <taxon>Pseudomonadati</taxon>
        <taxon>Bacteroidota</taxon>
        <taxon>Flavobacteriia</taxon>
        <taxon>Flavobacteriales</taxon>
        <taxon>Flavobacteriaceae</taxon>
    </lineage>
</organism>
<sequence>MEFLKDFIESFGNIPKTSVQKLFGLAKNISFKKNEIISKVGHISSSFFIIKAGIVRSYHQDENGKQYIRTIFTANKTTGCLGSLITGETCKLTYECLTDCEFYQFNFKEFKKLIKKDHQIAMLYNRMLESIFLVMESRIYDLSVLNATERYLKLKNEIFNIEDLIPQYHIASYLNISPVQLSRIRKEIYSK</sequence>
<name>A0A1B8TX60_9FLAO</name>
<keyword evidence="3" id="KW-1185">Reference proteome</keyword>
<reference evidence="3" key="1">
    <citation type="submission" date="2016-02" db="EMBL/GenBank/DDBJ databases">
        <authorList>
            <person name="Shin S.-K."/>
            <person name="Yi H."/>
            <person name="Kim E."/>
        </authorList>
    </citation>
    <scope>NUCLEOTIDE SEQUENCE [LARGE SCALE GENOMIC DNA]</scope>
    <source>
        <strain evidence="3">LPB0003</strain>
    </source>
</reference>
<protein>
    <recommendedName>
        <fullName evidence="1">Cyclic nucleotide-binding domain-containing protein</fullName>
    </recommendedName>
</protein>
<dbReference type="STRING" id="1774273.LPB03_05335"/>
<dbReference type="InterPro" id="IPR018490">
    <property type="entry name" value="cNMP-bd_dom_sf"/>
</dbReference>
<gene>
    <name evidence="2" type="ORF">LPB3_07160</name>
</gene>
<evidence type="ECO:0000259" key="1">
    <source>
        <dbReference type="PROSITE" id="PS50042"/>
    </source>
</evidence>
<dbReference type="OrthoDB" id="663011at2"/>
<feature type="domain" description="Cyclic nucleotide-binding" evidence="1">
    <location>
        <begin position="10"/>
        <end position="114"/>
    </location>
</feature>
<dbReference type="KEGG" id="pob:LPB03_05335"/>
<proteinExistence type="predicted"/>
<dbReference type="AlphaFoldDB" id="A0A1B8TX60"/>
<dbReference type="Proteomes" id="UP000092584">
    <property type="component" value="Unassembled WGS sequence"/>
</dbReference>